<evidence type="ECO:0000313" key="1">
    <source>
        <dbReference type="EMBL" id="KAJ8629947.1"/>
    </source>
</evidence>
<name>A0ACC2L9C1_PERAE</name>
<dbReference type="Proteomes" id="UP001234297">
    <property type="component" value="Chromosome 7"/>
</dbReference>
<reference evidence="1 2" key="1">
    <citation type="journal article" date="2022" name="Hortic Res">
        <title>A haplotype resolved chromosomal level avocado genome allows analysis of novel avocado genes.</title>
        <authorList>
            <person name="Nath O."/>
            <person name="Fletcher S.J."/>
            <person name="Hayward A."/>
            <person name="Shaw L.M."/>
            <person name="Masouleh A.K."/>
            <person name="Furtado A."/>
            <person name="Henry R.J."/>
            <person name="Mitter N."/>
        </authorList>
    </citation>
    <scope>NUCLEOTIDE SEQUENCE [LARGE SCALE GENOMIC DNA]</scope>
    <source>
        <strain evidence="2">cv. Hass</strain>
    </source>
</reference>
<evidence type="ECO:0000313" key="2">
    <source>
        <dbReference type="Proteomes" id="UP001234297"/>
    </source>
</evidence>
<gene>
    <name evidence="1" type="ORF">MRB53_023270</name>
</gene>
<comment type="caution">
    <text evidence="1">The sequence shown here is derived from an EMBL/GenBank/DDBJ whole genome shotgun (WGS) entry which is preliminary data.</text>
</comment>
<keyword evidence="2" id="KW-1185">Reference proteome</keyword>
<dbReference type="EMBL" id="CM056815">
    <property type="protein sequence ID" value="KAJ8629947.1"/>
    <property type="molecule type" value="Genomic_DNA"/>
</dbReference>
<sequence>MEPPAKIIVKDEESGGTPEFAKQASETYESFAIPQDVPTLIPGEEIAYLEPGQTTKQNLQFCFHQQLTVFCNGKKLPISDGLTTYRHHPLICIKLAFVLVVPDIENQNIEYVEIALQESRRTIQVRCTISSKVTDV</sequence>
<proteinExistence type="predicted"/>
<organism evidence="1 2">
    <name type="scientific">Persea americana</name>
    <name type="common">Avocado</name>
    <dbReference type="NCBI Taxonomy" id="3435"/>
    <lineage>
        <taxon>Eukaryota</taxon>
        <taxon>Viridiplantae</taxon>
        <taxon>Streptophyta</taxon>
        <taxon>Embryophyta</taxon>
        <taxon>Tracheophyta</taxon>
        <taxon>Spermatophyta</taxon>
        <taxon>Magnoliopsida</taxon>
        <taxon>Magnoliidae</taxon>
        <taxon>Laurales</taxon>
        <taxon>Lauraceae</taxon>
        <taxon>Persea</taxon>
    </lineage>
</organism>
<accession>A0ACC2L9C1</accession>
<protein>
    <submittedName>
        <fullName evidence="1">Uncharacterized protein</fullName>
    </submittedName>
</protein>